<organism evidence="2 3">
    <name type="scientific">Candidozyma auris</name>
    <name type="common">Yeast</name>
    <name type="synonym">Candida auris</name>
    <dbReference type="NCBI Taxonomy" id="498019"/>
    <lineage>
        <taxon>Eukaryota</taxon>
        <taxon>Fungi</taxon>
        <taxon>Dikarya</taxon>
        <taxon>Ascomycota</taxon>
        <taxon>Saccharomycotina</taxon>
        <taxon>Pichiomycetes</taxon>
        <taxon>Metschnikowiaceae</taxon>
        <taxon>Candidozyma</taxon>
    </lineage>
</organism>
<feature type="signal peptide" evidence="1">
    <location>
        <begin position="1"/>
        <end position="19"/>
    </location>
</feature>
<keyword evidence="1" id="KW-0732">Signal</keyword>
<evidence type="ECO:0000313" key="2">
    <source>
        <dbReference type="EMBL" id="KND98035.1"/>
    </source>
</evidence>
<evidence type="ECO:0000313" key="3">
    <source>
        <dbReference type="Proteomes" id="UP000037122"/>
    </source>
</evidence>
<accession>A0A0L0NWK5</accession>
<protein>
    <submittedName>
        <fullName evidence="2">Uncharacterized protein</fullName>
    </submittedName>
</protein>
<dbReference type="Proteomes" id="UP000037122">
    <property type="component" value="Unassembled WGS sequence"/>
</dbReference>
<dbReference type="VEuPathDB" id="FungiDB:QG37_05270"/>
<dbReference type="EMBL" id="LGST01000037">
    <property type="protein sequence ID" value="KND98035.1"/>
    <property type="molecule type" value="Genomic_DNA"/>
</dbReference>
<sequence>MCKKFGFLVHSLTLQALQATLLPIHNHDASPENGGPLQEEGTMTAHVPLKFPYQELAPQASAGYL</sequence>
<feature type="chain" id="PRO_5005545255" evidence="1">
    <location>
        <begin position="20"/>
        <end position="65"/>
    </location>
</feature>
<comment type="caution">
    <text evidence="2">The sequence shown here is derived from an EMBL/GenBank/DDBJ whole genome shotgun (WGS) entry which is preliminary data.</text>
</comment>
<name>A0A0L0NWK5_CANAR</name>
<reference evidence="3" key="1">
    <citation type="journal article" date="2015" name="BMC Genomics">
        <title>Draft genome of a commonly misdiagnosed multidrug resistant pathogen Candida auris.</title>
        <authorList>
            <person name="Chatterjee S."/>
            <person name="Alampalli S.V."/>
            <person name="Nageshan R.K."/>
            <person name="Chettiar S.T."/>
            <person name="Joshi S."/>
            <person name="Tatu U.S."/>
        </authorList>
    </citation>
    <scope>NUCLEOTIDE SEQUENCE [LARGE SCALE GENOMIC DNA]</scope>
    <source>
        <strain evidence="3">6684</strain>
    </source>
</reference>
<dbReference type="AlphaFoldDB" id="A0A0L0NWK5"/>
<evidence type="ECO:0000256" key="1">
    <source>
        <dbReference type="SAM" id="SignalP"/>
    </source>
</evidence>
<gene>
    <name evidence="2" type="ORF">QG37_05270</name>
</gene>
<proteinExistence type="predicted"/>